<dbReference type="InterPro" id="IPR008979">
    <property type="entry name" value="Galactose-bd-like_sf"/>
</dbReference>
<dbReference type="EMBL" id="RCHS01003812">
    <property type="protein sequence ID" value="RMX39481.1"/>
    <property type="molecule type" value="Genomic_DNA"/>
</dbReference>
<feature type="domain" description="F5/8 type C" evidence="1">
    <location>
        <begin position="80"/>
        <end position="230"/>
    </location>
</feature>
<sequence>MMLLAKNDVILPSYREKVDFKQTRMALSFAKIFVLALAISFSYCEKSSRKVYSTDEKHEQGKLSLQKRSVYSNPLMVYRCSLPLGLENGHVPDAAFSASSSANSKHGPARSRLNIQSNSKGYGAWSAGANNGKQWLQIDFGELVRVTKVATQGRQDSGQWVTKYTLSYSVDGMHWAEYKEKSVTWVFPANKDRNTVVEHLLLSPFDARLIRFHPKTYHGYTSMRAEVYGCRKGGCSVPLGVEDERIPDSAFTASGSYDNRHRPSLARLNLLSDGKHVGAWCPKLKSRNQWLQIDLGEITAVTKVATQGRYNSEDRTRTYTLSYSVDGLHWTSYKQRAVEKVFAGNTDRNTAIIHSLKPHIEARCIRFHPRAHNHNIPCLRVELYGCRKVKNCLMAVGVEDGRIPDEAFTASSSASGRYLPNRGRLNLPPSGGKYCWAAGQNNANQWLQVNLGRLFNVRGVATQGRHDANQWVTSFSLSYTADDFTWVFIKENSQVKTFLANSDRTTVVKHVFSLHIRLLARSVRFHPKGWQSHISMRVEIYGCKEDRSCFLPLGMESGHLPDSAISASTYHNSKYIPQLSRLNNIPSSGKAGVWCTRTNNGNEWLQVNFGRETTVTKVATQGMYKHNNWITSYSLSYSVDGSHWAWYRLSDGHIKVFGGNIDRHTPINLGYLFNVRGVATQGRHDSNQWVTSFSLSYTADDFIHSWQTATGQQLSNMSSARISERLPEAFVSIRNVSKATSPCEWRFMVAKKSEKEIRKRILP</sequence>
<dbReference type="AlphaFoldDB" id="A0A3M6TDR6"/>
<dbReference type="PROSITE" id="PS50022">
    <property type="entry name" value="FA58C_3"/>
    <property type="match status" value="4"/>
</dbReference>
<dbReference type="Proteomes" id="UP000275408">
    <property type="component" value="Unassembled WGS sequence"/>
</dbReference>
<feature type="domain" description="F5/8 type C" evidence="1">
    <location>
        <begin position="392"/>
        <end position="543"/>
    </location>
</feature>
<gene>
    <name evidence="2" type="ORF">pdam_00015590</name>
</gene>
<dbReference type="Pfam" id="PF00754">
    <property type="entry name" value="F5_F8_type_C"/>
    <property type="match status" value="4"/>
</dbReference>
<evidence type="ECO:0000259" key="1">
    <source>
        <dbReference type="PROSITE" id="PS50022"/>
    </source>
</evidence>
<name>A0A3M6TDR6_POCDA</name>
<dbReference type="CDD" id="cd00057">
    <property type="entry name" value="FA58C"/>
    <property type="match status" value="4"/>
</dbReference>
<dbReference type="SUPFAM" id="SSF49785">
    <property type="entry name" value="Galactose-binding domain-like"/>
    <property type="match status" value="5"/>
</dbReference>
<dbReference type="Gene3D" id="2.60.120.260">
    <property type="entry name" value="Galactose-binding domain-like"/>
    <property type="match status" value="5"/>
</dbReference>
<dbReference type="PANTHER" id="PTHR24543">
    <property type="entry name" value="MULTICOPPER OXIDASE-RELATED"/>
    <property type="match status" value="1"/>
</dbReference>
<evidence type="ECO:0000313" key="2">
    <source>
        <dbReference type="EMBL" id="RMX39481.1"/>
    </source>
</evidence>
<dbReference type="PROSITE" id="PS01285">
    <property type="entry name" value="FA58C_1"/>
    <property type="match status" value="2"/>
</dbReference>
<evidence type="ECO:0000313" key="3">
    <source>
        <dbReference type="Proteomes" id="UP000275408"/>
    </source>
</evidence>
<dbReference type="PROSITE" id="PS01286">
    <property type="entry name" value="FA58C_2"/>
    <property type="match status" value="3"/>
</dbReference>
<dbReference type="SMART" id="SM00231">
    <property type="entry name" value="FA58C"/>
    <property type="match status" value="4"/>
</dbReference>
<organism evidence="2 3">
    <name type="scientific">Pocillopora damicornis</name>
    <name type="common">Cauliflower coral</name>
    <name type="synonym">Millepora damicornis</name>
    <dbReference type="NCBI Taxonomy" id="46731"/>
    <lineage>
        <taxon>Eukaryota</taxon>
        <taxon>Metazoa</taxon>
        <taxon>Cnidaria</taxon>
        <taxon>Anthozoa</taxon>
        <taxon>Hexacorallia</taxon>
        <taxon>Scleractinia</taxon>
        <taxon>Astrocoeniina</taxon>
        <taxon>Pocilloporidae</taxon>
        <taxon>Pocillopora</taxon>
    </lineage>
</organism>
<comment type="caution">
    <text evidence="2">The sequence shown here is derived from an EMBL/GenBank/DDBJ whole genome shotgun (WGS) entry which is preliminary data.</text>
</comment>
<dbReference type="STRING" id="46731.A0A3M6TDR6"/>
<proteinExistence type="predicted"/>
<feature type="domain" description="F5/8 type C" evidence="1">
    <location>
        <begin position="549"/>
        <end position="665"/>
    </location>
</feature>
<dbReference type="FunFam" id="2.60.120.260:FF:000016">
    <property type="entry name" value="Contactin-associated protein-like 4 isoform 1"/>
    <property type="match status" value="3"/>
</dbReference>
<feature type="domain" description="F5/8 type C" evidence="1">
    <location>
        <begin position="235"/>
        <end position="386"/>
    </location>
</feature>
<dbReference type="OrthoDB" id="6071166at2759"/>
<keyword evidence="3" id="KW-1185">Reference proteome</keyword>
<protein>
    <recommendedName>
        <fullName evidence="1">F5/8 type C domain-containing protein</fullName>
    </recommendedName>
</protein>
<dbReference type="InterPro" id="IPR000421">
    <property type="entry name" value="FA58C"/>
</dbReference>
<dbReference type="PANTHER" id="PTHR24543:SF325">
    <property type="entry name" value="F5_8 TYPE C DOMAIN-CONTAINING PROTEIN"/>
    <property type="match status" value="1"/>
</dbReference>
<reference evidence="2 3" key="1">
    <citation type="journal article" date="2018" name="Sci. Rep.">
        <title>Comparative analysis of the Pocillopora damicornis genome highlights role of immune system in coral evolution.</title>
        <authorList>
            <person name="Cunning R."/>
            <person name="Bay R.A."/>
            <person name="Gillette P."/>
            <person name="Baker A.C."/>
            <person name="Traylor-Knowles N."/>
        </authorList>
    </citation>
    <scope>NUCLEOTIDE SEQUENCE [LARGE SCALE GENOMIC DNA]</scope>
    <source>
        <strain evidence="2">RSMAS</strain>
        <tissue evidence="2">Whole animal</tissue>
    </source>
</reference>
<accession>A0A3M6TDR6</accession>